<dbReference type="CDD" id="cd02440">
    <property type="entry name" value="AdoMet_MTases"/>
    <property type="match status" value="1"/>
</dbReference>
<dbReference type="OrthoDB" id="9809392at2"/>
<organism evidence="1 2">
    <name type="scientific">Wenzhouxiangella marina</name>
    <dbReference type="NCBI Taxonomy" id="1579979"/>
    <lineage>
        <taxon>Bacteria</taxon>
        <taxon>Pseudomonadati</taxon>
        <taxon>Pseudomonadota</taxon>
        <taxon>Gammaproteobacteria</taxon>
        <taxon>Chromatiales</taxon>
        <taxon>Wenzhouxiangellaceae</taxon>
        <taxon>Wenzhouxiangella</taxon>
    </lineage>
</organism>
<protein>
    <submittedName>
        <fullName evidence="1">Uncharacterized protein</fullName>
    </submittedName>
</protein>
<dbReference type="Gene3D" id="1.25.40.10">
    <property type="entry name" value="Tetratricopeptide repeat domain"/>
    <property type="match status" value="2"/>
</dbReference>
<evidence type="ECO:0000313" key="2">
    <source>
        <dbReference type="Proteomes" id="UP000066624"/>
    </source>
</evidence>
<dbReference type="InterPro" id="IPR019734">
    <property type="entry name" value="TPR_rpt"/>
</dbReference>
<proteinExistence type="predicted"/>
<sequence length="457" mass="50573">MSEALLQRAVEAYRAGRAEDAEALARQVSEAEPQNEQAVLMCSGLMLHRQANDEAERLLRRSLEQGLASPAAQVNLALCLSRRGDQAGAAELARAAARSQPELVSAWNAFAAALLELERFDEAERVLSQALEIHPEHPALSLLMGHVHRAQQRDDAAESQYRTFDRQGKRLLQQAEALALSGRLVEAEHQYRQLLAIQPRLAAAHGGLGRVCLRLGKREEALGSLETAIRLDPDDSTSRHFLSVARGQPVTRADPGYVRALFDDYAEEFETDLTDKLGYRIPGEIATALLEANADLSRVLDLGCGTGLMAAALAGRFGLMDGVDLSPRMLALAEQRGAYRHLVRDEVVRFLSRSEDRWTTVLAADVLVYVGALEALAESLAARLEPGGWFAFSIERSEAEDCRLNPETGRFQHRPEAVDRLFEAAGFQPWRWIETTIRQERDARIPGAIGLFRRRSD</sequence>
<dbReference type="PATRIC" id="fig|1579979.3.peg.417"/>
<dbReference type="RefSeq" id="WP_049724476.1">
    <property type="nucleotide sequence ID" value="NZ_CP012154.1"/>
</dbReference>
<dbReference type="PROSITE" id="PS50005">
    <property type="entry name" value="TPR"/>
    <property type="match status" value="2"/>
</dbReference>
<dbReference type="SUPFAM" id="SSF53335">
    <property type="entry name" value="S-adenosyl-L-methionine-dependent methyltransferases"/>
    <property type="match status" value="1"/>
</dbReference>
<dbReference type="Gene3D" id="3.40.50.150">
    <property type="entry name" value="Vaccinia Virus protein VP39"/>
    <property type="match status" value="1"/>
</dbReference>
<dbReference type="PANTHER" id="PTHR44227:SF3">
    <property type="entry name" value="PROTEIN O-MANNOSYL-TRANSFERASE TMTC4"/>
    <property type="match status" value="1"/>
</dbReference>
<dbReference type="InterPro" id="IPR011990">
    <property type="entry name" value="TPR-like_helical_dom_sf"/>
</dbReference>
<dbReference type="Proteomes" id="UP000066624">
    <property type="component" value="Chromosome"/>
</dbReference>
<dbReference type="SMART" id="SM00028">
    <property type="entry name" value="TPR"/>
    <property type="match status" value="5"/>
</dbReference>
<dbReference type="InterPro" id="IPR052346">
    <property type="entry name" value="O-mannosyl-transferase_TMTC"/>
</dbReference>
<dbReference type="KEGG" id="wma:WM2015_413"/>
<evidence type="ECO:0000313" key="1">
    <source>
        <dbReference type="EMBL" id="AKS40796.1"/>
    </source>
</evidence>
<keyword evidence="2" id="KW-1185">Reference proteome</keyword>
<gene>
    <name evidence="1" type="ORF">WM2015_413</name>
</gene>
<name>A0A0K0XT51_9GAMM</name>
<dbReference type="STRING" id="1579979.WM2015_413"/>
<dbReference type="AlphaFoldDB" id="A0A0K0XT51"/>
<dbReference type="Pfam" id="PF14559">
    <property type="entry name" value="TPR_19"/>
    <property type="match status" value="3"/>
</dbReference>
<dbReference type="SUPFAM" id="SSF48452">
    <property type="entry name" value="TPR-like"/>
    <property type="match status" value="1"/>
</dbReference>
<accession>A0A0K0XT51</accession>
<dbReference type="InterPro" id="IPR029063">
    <property type="entry name" value="SAM-dependent_MTases_sf"/>
</dbReference>
<dbReference type="PANTHER" id="PTHR44227">
    <property type="match status" value="1"/>
</dbReference>
<dbReference type="EMBL" id="CP012154">
    <property type="protein sequence ID" value="AKS40796.1"/>
    <property type="molecule type" value="Genomic_DNA"/>
</dbReference>
<dbReference type="Pfam" id="PF13489">
    <property type="entry name" value="Methyltransf_23"/>
    <property type="match status" value="1"/>
</dbReference>
<reference evidence="1 2" key="1">
    <citation type="submission" date="2015-07" db="EMBL/GenBank/DDBJ databases">
        <authorList>
            <person name="Noorani M."/>
        </authorList>
    </citation>
    <scope>NUCLEOTIDE SEQUENCE [LARGE SCALE GENOMIC DNA]</scope>
    <source>
        <strain evidence="1 2">KCTC 42284</strain>
    </source>
</reference>